<dbReference type="PANTHER" id="PTHR21716">
    <property type="entry name" value="TRANSMEMBRANE PROTEIN"/>
    <property type="match status" value="1"/>
</dbReference>
<dbReference type="EMBL" id="AP025637">
    <property type="protein sequence ID" value="BDG71503.1"/>
    <property type="molecule type" value="Genomic_DNA"/>
</dbReference>
<organism evidence="7 8">
    <name type="scientific">Roseomonas fluvialis</name>
    <dbReference type="NCBI Taxonomy" id="1750527"/>
    <lineage>
        <taxon>Bacteria</taxon>
        <taxon>Pseudomonadati</taxon>
        <taxon>Pseudomonadota</taxon>
        <taxon>Alphaproteobacteria</taxon>
        <taxon>Acetobacterales</taxon>
        <taxon>Roseomonadaceae</taxon>
        <taxon>Roseomonas</taxon>
    </lineage>
</organism>
<name>A0ABN6NYK0_9PROT</name>
<evidence type="ECO:0000256" key="5">
    <source>
        <dbReference type="ARBA" id="ARBA00023136"/>
    </source>
</evidence>
<feature type="transmembrane region" description="Helical" evidence="6">
    <location>
        <begin position="243"/>
        <end position="266"/>
    </location>
</feature>
<dbReference type="InterPro" id="IPR002549">
    <property type="entry name" value="AI-2E-like"/>
</dbReference>
<evidence type="ECO:0000256" key="3">
    <source>
        <dbReference type="ARBA" id="ARBA00022692"/>
    </source>
</evidence>
<feature type="transmembrane region" description="Helical" evidence="6">
    <location>
        <begin position="55"/>
        <end position="78"/>
    </location>
</feature>
<feature type="transmembrane region" description="Helical" evidence="6">
    <location>
        <begin position="189"/>
        <end position="211"/>
    </location>
</feature>
<evidence type="ECO:0000256" key="6">
    <source>
        <dbReference type="SAM" id="Phobius"/>
    </source>
</evidence>
<keyword evidence="5 6" id="KW-0472">Membrane</keyword>
<dbReference type="PANTHER" id="PTHR21716:SF62">
    <property type="entry name" value="TRANSPORT PROTEIN YDBI-RELATED"/>
    <property type="match status" value="1"/>
</dbReference>
<keyword evidence="8" id="KW-1185">Reference proteome</keyword>
<feature type="transmembrane region" description="Helical" evidence="6">
    <location>
        <begin position="30"/>
        <end position="48"/>
    </location>
</feature>
<accession>A0ABN6NYK0</accession>
<evidence type="ECO:0000313" key="8">
    <source>
        <dbReference type="Proteomes" id="UP000831327"/>
    </source>
</evidence>
<feature type="transmembrane region" description="Helical" evidence="6">
    <location>
        <begin position="217"/>
        <end position="236"/>
    </location>
</feature>
<protein>
    <submittedName>
        <fullName evidence="7">AI-2E family transporter</fullName>
    </submittedName>
</protein>
<evidence type="ECO:0000256" key="2">
    <source>
        <dbReference type="ARBA" id="ARBA00009773"/>
    </source>
</evidence>
<dbReference type="RefSeq" id="WP_244458773.1">
    <property type="nucleotide sequence ID" value="NZ_AP025637.1"/>
</dbReference>
<gene>
    <name evidence="7" type="ORF">Rmf_14320</name>
</gene>
<evidence type="ECO:0000256" key="4">
    <source>
        <dbReference type="ARBA" id="ARBA00022989"/>
    </source>
</evidence>
<evidence type="ECO:0000256" key="1">
    <source>
        <dbReference type="ARBA" id="ARBA00004141"/>
    </source>
</evidence>
<evidence type="ECO:0000313" key="7">
    <source>
        <dbReference type="EMBL" id="BDG71503.1"/>
    </source>
</evidence>
<sequence>MNRIQGSVLVLLAVTAMLFVFAPAVPLLGFAGLLLAVALSVPALWLMRLTGCPRWVAVLGVVVCILALAGLAGLTAAAPLAEQAAALAEALPRSFAALRDSLAGSDSLRWVADRLTPADTPDLDAGMAATAAGATLGWIGNAVLVALVGVYLAVAPHDYAAGLRALLHPAVEREAAETLAECGQVLRGWLLGQGFAMLVTGLCTWVGLMLLGVPMAGVLAVIAALLGFIPNIGPVIAAVPAMLLAATVSPWLALWVALLFLVVQFIEGNVLTPLVQQQVADLPPAALLLAQVLMAGAFGLLGVALAAPLAAVGAVIVRRTYAEGWLGRPPTR</sequence>
<comment type="similarity">
    <text evidence="2">Belongs to the autoinducer-2 exporter (AI-2E) (TC 2.A.86) family.</text>
</comment>
<keyword evidence="3 6" id="KW-0812">Transmembrane</keyword>
<feature type="transmembrane region" description="Helical" evidence="6">
    <location>
        <begin position="7"/>
        <end position="24"/>
    </location>
</feature>
<keyword evidence="4 6" id="KW-1133">Transmembrane helix</keyword>
<feature type="transmembrane region" description="Helical" evidence="6">
    <location>
        <begin position="131"/>
        <end position="154"/>
    </location>
</feature>
<dbReference type="Proteomes" id="UP000831327">
    <property type="component" value="Chromosome"/>
</dbReference>
<dbReference type="Pfam" id="PF01594">
    <property type="entry name" value="AI-2E_transport"/>
    <property type="match status" value="1"/>
</dbReference>
<feature type="transmembrane region" description="Helical" evidence="6">
    <location>
        <begin position="286"/>
        <end position="317"/>
    </location>
</feature>
<proteinExistence type="inferred from homology"/>
<reference evidence="7 8" key="1">
    <citation type="journal article" date="2016" name="Microbes Environ.">
        <title>Phylogenetically diverse aerobic anoxygenic phototrophic bacteria isolated from epilithic biofilms in Tama river, Japan.</title>
        <authorList>
            <person name="Hirose S."/>
            <person name="Matsuura K."/>
            <person name="Haruta S."/>
        </authorList>
    </citation>
    <scope>NUCLEOTIDE SEQUENCE [LARGE SCALE GENOMIC DNA]</scope>
    <source>
        <strain evidence="7 8">S08</strain>
    </source>
</reference>
<comment type="subcellular location">
    <subcellularLocation>
        <location evidence="1">Membrane</location>
        <topology evidence="1">Multi-pass membrane protein</topology>
    </subcellularLocation>
</comment>